<reference evidence="1 3" key="1">
    <citation type="submission" date="2017-12" db="EMBL/GenBank/DDBJ databases">
        <title>Genomic Encyclopedia of Type Strains, Phase III (KMG-III): the genomes of soil and plant-associated and newly described type strains.</title>
        <authorList>
            <person name="Whitman W."/>
        </authorList>
    </citation>
    <scope>NUCLEOTIDE SEQUENCE [LARGE SCALE GENOMIC DNA]</scope>
    <source>
        <strain evidence="1 3">IP-10</strain>
    </source>
</reference>
<keyword evidence="3" id="KW-1185">Reference proteome</keyword>
<dbReference type="EMBL" id="RCCB01000015">
    <property type="protein sequence ID" value="RLJ23401.1"/>
    <property type="molecule type" value="Genomic_DNA"/>
</dbReference>
<proteinExistence type="predicted"/>
<dbReference type="Proteomes" id="UP000233767">
    <property type="component" value="Unassembled WGS sequence"/>
</dbReference>
<dbReference type="EMBL" id="PJND01000011">
    <property type="protein sequence ID" value="PKW20103.1"/>
    <property type="molecule type" value="Genomic_DNA"/>
</dbReference>
<comment type="caution">
    <text evidence="2">The sequence shown here is derived from an EMBL/GenBank/DDBJ whole genome shotgun (WGS) entry which is preliminary data.</text>
</comment>
<sequence length="248" mass="28424">MNTHQHAVKPIVKITYEPQNIAADEPAFFVISVTENYKNIPLEEVHTKKMHLLLVNDELTWFDHIHPEEQADGTYYVSEIFPSSGKYLLFIDYKPIDHPATIAKHTIEVDGKYLYKKPESDTKLASVIDGYTVILVNGKDLKTNAKQSLQFSIEKDSILLEEKDMQPYLGANAHIVMIGKADKDFLHIHPMSDNRFPVYAETYIKKAGLYRMWVQFKIDGKIHTTDFTVEVSENEEMGENHNGHGGHH</sequence>
<evidence type="ECO:0008006" key="5">
    <source>
        <dbReference type="Google" id="ProtNLM"/>
    </source>
</evidence>
<organism evidence="2 4">
    <name type="scientific">Flavobacterium lindanitolerans</name>
    <dbReference type="NCBI Taxonomy" id="428988"/>
    <lineage>
        <taxon>Bacteria</taxon>
        <taxon>Pseudomonadati</taxon>
        <taxon>Bacteroidota</taxon>
        <taxon>Flavobacteriia</taxon>
        <taxon>Flavobacteriales</taxon>
        <taxon>Flavobacteriaceae</taxon>
        <taxon>Flavobacterium</taxon>
    </lineage>
</organism>
<dbReference type="RefSeq" id="WP_101472936.1">
    <property type="nucleotide sequence ID" value="NZ_PJND01000011.1"/>
</dbReference>
<accession>A0A497TW37</accession>
<dbReference type="Proteomes" id="UP000275027">
    <property type="component" value="Unassembled WGS sequence"/>
</dbReference>
<name>A0A497TW37_9FLAO</name>
<evidence type="ECO:0000313" key="3">
    <source>
        <dbReference type="Proteomes" id="UP000233767"/>
    </source>
</evidence>
<protein>
    <recommendedName>
        <fullName evidence="5">Secreted protein</fullName>
    </recommendedName>
</protein>
<gene>
    <name evidence="1" type="ORF">B0G92_3182</name>
    <name evidence="2" type="ORF">CLV50_3217</name>
</gene>
<evidence type="ECO:0000313" key="4">
    <source>
        <dbReference type="Proteomes" id="UP000275027"/>
    </source>
</evidence>
<reference evidence="2 4" key="2">
    <citation type="submission" date="2018-10" db="EMBL/GenBank/DDBJ databases">
        <title>Genomic Encyclopedia of Archaeal and Bacterial Type Strains, Phase II (KMG-II): from individual species to whole genera.</title>
        <authorList>
            <person name="Goeker M."/>
        </authorList>
    </citation>
    <scope>NUCLEOTIDE SEQUENCE [LARGE SCALE GENOMIC DNA]</scope>
    <source>
        <strain evidence="2 4">DSM 21886</strain>
    </source>
</reference>
<evidence type="ECO:0000313" key="1">
    <source>
        <dbReference type="EMBL" id="PKW20103.1"/>
    </source>
</evidence>
<dbReference type="AlphaFoldDB" id="A0A497TW37"/>
<evidence type="ECO:0000313" key="2">
    <source>
        <dbReference type="EMBL" id="RLJ23401.1"/>
    </source>
</evidence>